<evidence type="ECO:0000256" key="6">
    <source>
        <dbReference type="ARBA" id="ARBA00022741"/>
    </source>
</evidence>
<keyword evidence="8 12" id="KW-0067">ATP-binding</keyword>
<evidence type="ECO:0000256" key="5">
    <source>
        <dbReference type="ARBA" id="ARBA00022679"/>
    </source>
</evidence>
<evidence type="ECO:0000259" key="11">
    <source>
        <dbReference type="PROSITE" id="PS50109"/>
    </source>
</evidence>
<gene>
    <name evidence="12" type="ORF">OIH86_14195</name>
</gene>
<feature type="transmembrane region" description="Helical" evidence="10">
    <location>
        <begin position="21"/>
        <end position="44"/>
    </location>
</feature>
<keyword evidence="10" id="KW-1133">Transmembrane helix</keyword>
<keyword evidence="4" id="KW-0597">Phosphoprotein</keyword>
<organism evidence="12 13">
    <name type="scientific">Metabacillus halosaccharovorans</name>
    <dbReference type="NCBI Taxonomy" id="930124"/>
    <lineage>
        <taxon>Bacteria</taxon>
        <taxon>Bacillati</taxon>
        <taxon>Bacillota</taxon>
        <taxon>Bacilli</taxon>
        <taxon>Bacillales</taxon>
        <taxon>Bacillaceae</taxon>
        <taxon>Metabacillus</taxon>
    </lineage>
</organism>
<evidence type="ECO:0000256" key="3">
    <source>
        <dbReference type="ARBA" id="ARBA00012438"/>
    </source>
</evidence>
<evidence type="ECO:0000256" key="4">
    <source>
        <dbReference type="ARBA" id="ARBA00022553"/>
    </source>
</evidence>
<dbReference type="SMART" id="SM00387">
    <property type="entry name" value="HATPase_c"/>
    <property type="match status" value="1"/>
</dbReference>
<evidence type="ECO:0000256" key="1">
    <source>
        <dbReference type="ARBA" id="ARBA00000085"/>
    </source>
</evidence>
<feature type="domain" description="Histidine kinase" evidence="11">
    <location>
        <begin position="235"/>
        <end position="453"/>
    </location>
</feature>
<dbReference type="InterPro" id="IPR003594">
    <property type="entry name" value="HATPase_dom"/>
</dbReference>
<dbReference type="InterPro" id="IPR036890">
    <property type="entry name" value="HATPase_C_sf"/>
</dbReference>
<dbReference type="Gene3D" id="1.10.287.130">
    <property type="match status" value="1"/>
</dbReference>
<dbReference type="RefSeq" id="WP_264143324.1">
    <property type="nucleotide sequence ID" value="NZ_JAOYEY010000043.1"/>
</dbReference>
<accession>A0ABT3DI98</accession>
<comment type="caution">
    <text evidence="12">The sequence shown here is derived from an EMBL/GenBank/DDBJ whole genome shotgun (WGS) entry which is preliminary data.</text>
</comment>
<dbReference type="SUPFAM" id="SSF47384">
    <property type="entry name" value="Homodimeric domain of signal transducing histidine kinase"/>
    <property type="match status" value="1"/>
</dbReference>
<dbReference type="Pfam" id="PF02518">
    <property type="entry name" value="HATPase_c"/>
    <property type="match status" value="1"/>
</dbReference>
<dbReference type="SUPFAM" id="SSF55874">
    <property type="entry name" value="ATPase domain of HSP90 chaperone/DNA topoisomerase II/histidine kinase"/>
    <property type="match status" value="1"/>
</dbReference>
<evidence type="ECO:0000256" key="2">
    <source>
        <dbReference type="ARBA" id="ARBA00004370"/>
    </source>
</evidence>
<dbReference type="SMART" id="SM00388">
    <property type="entry name" value="HisKA"/>
    <property type="match status" value="1"/>
</dbReference>
<dbReference type="PRINTS" id="PR00344">
    <property type="entry name" value="BCTRLSENSOR"/>
</dbReference>
<dbReference type="EMBL" id="JAOYEY010000043">
    <property type="protein sequence ID" value="MCV9886785.1"/>
    <property type="molecule type" value="Genomic_DNA"/>
</dbReference>
<evidence type="ECO:0000313" key="13">
    <source>
        <dbReference type="Proteomes" id="UP001526147"/>
    </source>
</evidence>
<dbReference type="InterPro" id="IPR005467">
    <property type="entry name" value="His_kinase_dom"/>
</dbReference>
<keyword evidence="5" id="KW-0808">Transferase</keyword>
<comment type="catalytic activity">
    <reaction evidence="1">
        <text>ATP + protein L-histidine = ADP + protein N-phospho-L-histidine.</text>
        <dbReference type="EC" id="2.7.13.3"/>
    </reaction>
</comment>
<dbReference type="EC" id="2.7.13.3" evidence="3"/>
<comment type="subcellular location">
    <subcellularLocation>
        <location evidence="2">Membrane</location>
    </subcellularLocation>
</comment>
<proteinExistence type="predicted"/>
<dbReference type="InterPro" id="IPR036097">
    <property type="entry name" value="HisK_dim/P_sf"/>
</dbReference>
<dbReference type="CDD" id="cd00075">
    <property type="entry name" value="HATPase"/>
    <property type="match status" value="1"/>
</dbReference>
<name>A0ABT3DI98_9BACI</name>
<evidence type="ECO:0000256" key="8">
    <source>
        <dbReference type="ARBA" id="ARBA00022840"/>
    </source>
</evidence>
<dbReference type="Pfam" id="PF00512">
    <property type="entry name" value="HisKA"/>
    <property type="match status" value="1"/>
</dbReference>
<evidence type="ECO:0000256" key="7">
    <source>
        <dbReference type="ARBA" id="ARBA00022777"/>
    </source>
</evidence>
<keyword evidence="10" id="KW-0812">Transmembrane</keyword>
<dbReference type="PANTHER" id="PTHR45453">
    <property type="entry name" value="PHOSPHATE REGULON SENSOR PROTEIN PHOR"/>
    <property type="match status" value="1"/>
</dbReference>
<keyword evidence="9" id="KW-0902">Two-component regulatory system</keyword>
<keyword evidence="10" id="KW-0472">Membrane</keyword>
<evidence type="ECO:0000256" key="10">
    <source>
        <dbReference type="SAM" id="Phobius"/>
    </source>
</evidence>
<dbReference type="InterPro" id="IPR050351">
    <property type="entry name" value="BphY/WalK/GraS-like"/>
</dbReference>
<evidence type="ECO:0000256" key="9">
    <source>
        <dbReference type="ARBA" id="ARBA00023012"/>
    </source>
</evidence>
<keyword evidence="7" id="KW-0418">Kinase</keyword>
<keyword evidence="6" id="KW-0547">Nucleotide-binding</keyword>
<dbReference type="PANTHER" id="PTHR45453:SF1">
    <property type="entry name" value="PHOSPHATE REGULON SENSOR PROTEIN PHOR"/>
    <property type="match status" value="1"/>
</dbReference>
<keyword evidence="13" id="KW-1185">Reference proteome</keyword>
<dbReference type="Proteomes" id="UP001526147">
    <property type="component" value="Unassembled WGS sequence"/>
</dbReference>
<reference evidence="12 13" key="1">
    <citation type="submission" date="2022-10" db="EMBL/GenBank/DDBJ databases">
        <title>Draft genome assembly of moderately radiation resistant bacterium Metabacillus halosaccharovorans.</title>
        <authorList>
            <person name="Pal S."/>
            <person name="Gopinathan A."/>
        </authorList>
    </citation>
    <scope>NUCLEOTIDE SEQUENCE [LARGE SCALE GENOMIC DNA]</scope>
    <source>
        <strain evidence="12 13">VITHBRA001</strain>
    </source>
</reference>
<dbReference type="PROSITE" id="PS50109">
    <property type="entry name" value="HIS_KIN"/>
    <property type="match status" value="1"/>
</dbReference>
<dbReference type="InterPro" id="IPR004358">
    <property type="entry name" value="Sig_transdc_His_kin-like_C"/>
</dbReference>
<protein>
    <recommendedName>
        <fullName evidence="3">histidine kinase</fullName>
        <ecNumber evidence="3">2.7.13.3</ecNumber>
    </recommendedName>
</protein>
<dbReference type="GO" id="GO:0005524">
    <property type="term" value="F:ATP binding"/>
    <property type="evidence" value="ECO:0007669"/>
    <property type="project" value="UniProtKB-KW"/>
</dbReference>
<dbReference type="Gene3D" id="3.30.565.10">
    <property type="entry name" value="Histidine kinase-like ATPase, C-terminal domain"/>
    <property type="match status" value="1"/>
</dbReference>
<dbReference type="CDD" id="cd00082">
    <property type="entry name" value="HisKA"/>
    <property type="match status" value="1"/>
</dbReference>
<evidence type="ECO:0000313" key="12">
    <source>
        <dbReference type="EMBL" id="MCV9886785.1"/>
    </source>
</evidence>
<feature type="transmembrane region" description="Helical" evidence="10">
    <location>
        <begin position="188"/>
        <end position="210"/>
    </location>
</feature>
<sequence>MRRRKKSDLFIKTQHTLTIKYSLLILLFLFLFIILLYAIAYFWFTAAEKNELREMALNEVESVEQLLDKPNDRMREPQFLTVNSNQLFYYVFNTKGELVIQNEQLSLFKSDFLNLVDDWTPEREQIQTEDIKINHDAISKHRKGDQFSTYVPKNEKIKVMMIAEPIYERNQIIGYLYLGRDITDLAELLQGLFIILLVLIVLFSCIAYYFSFVMSKRAMVPIRHAFKRQQDFVADASHELRTPLSVMLSSIEILEMEKDQLSKMPARMVDNVKEEVKRMTGLVGDLLTLARSDTDDPTQMSFERFDLQSVAEKAILSFEPHALEKNIQLNLDVQSSITVFGQKERLTQLLYILLDNAIKYSPENGSVKLHVWKEKENVFISVSDTGIGIAQKDLPYIFERFYRVDRARTRQNGGHGLGLSIAKWIVDLHGGQINVESKLNKGTTFIVKLPPKG</sequence>
<dbReference type="InterPro" id="IPR003661">
    <property type="entry name" value="HisK_dim/P_dom"/>
</dbReference>